<evidence type="ECO:0000313" key="2">
    <source>
        <dbReference type="Proteomes" id="UP000186583"/>
    </source>
</evidence>
<protein>
    <submittedName>
        <fullName evidence="1">Uncharacterized protein</fullName>
    </submittedName>
</protein>
<organism evidence="1 2">
    <name type="scientific">Colletotrichum chlorophyti</name>
    <dbReference type="NCBI Taxonomy" id="708187"/>
    <lineage>
        <taxon>Eukaryota</taxon>
        <taxon>Fungi</taxon>
        <taxon>Dikarya</taxon>
        <taxon>Ascomycota</taxon>
        <taxon>Pezizomycotina</taxon>
        <taxon>Sordariomycetes</taxon>
        <taxon>Hypocreomycetidae</taxon>
        <taxon>Glomerellales</taxon>
        <taxon>Glomerellaceae</taxon>
        <taxon>Colletotrichum</taxon>
    </lineage>
</organism>
<gene>
    <name evidence="1" type="ORF">CCHL11_05050</name>
</gene>
<keyword evidence="2" id="KW-1185">Reference proteome</keyword>
<dbReference type="OrthoDB" id="5134445at2759"/>
<reference evidence="1 2" key="1">
    <citation type="submission" date="2016-11" db="EMBL/GenBank/DDBJ databases">
        <title>Draft Genome Assembly of Colletotrichum chlorophyti a pathogen of herbaceous plants.</title>
        <authorList>
            <person name="Gan P."/>
            <person name="Narusaka M."/>
            <person name="Tsushima A."/>
            <person name="Narusaka Y."/>
            <person name="Takano Y."/>
            <person name="Shirasu K."/>
        </authorList>
    </citation>
    <scope>NUCLEOTIDE SEQUENCE [LARGE SCALE GENOMIC DNA]</scope>
    <source>
        <strain evidence="1 2">NTL11</strain>
    </source>
</reference>
<dbReference type="AlphaFoldDB" id="A0A1Q8S3D7"/>
<proteinExistence type="predicted"/>
<accession>A0A1Q8S3D7</accession>
<dbReference type="EMBL" id="MPGH01000026">
    <property type="protein sequence ID" value="OLN95891.1"/>
    <property type="molecule type" value="Genomic_DNA"/>
</dbReference>
<sequence length="225" mass="25932">MSAIVAFVKGILLNIAQRVGNSFKSIVDWLKLAYSPCPYWRGNMLSVKAHGQSPFQGDLRMVITRVFRPSSWNVMEVAVMRPVGPPVRAVLKMFDRRFSPCARDGRLERTARDEWSLELEDEFVDFVRRGAADDWEEYRESEDFDAEEKRNRLQDEVERQLECDAAARRQIARYQNVAGEEKTKIPRVYAATSLGLNEEIGHRLLEVRGVLMEYVPGFVSDITEQ</sequence>
<evidence type="ECO:0000313" key="1">
    <source>
        <dbReference type="EMBL" id="OLN95891.1"/>
    </source>
</evidence>
<name>A0A1Q8S3D7_9PEZI</name>
<comment type="caution">
    <text evidence="1">The sequence shown here is derived from an EMBL/GenBank/DDBJ whole genome shotgun (WGS) entry which is preliminary data.</text>
</comment>
<dbReference type="Proteomes" id="UP000186583">
    <property type="component" value="Unassembled WGS sequence"/>
</dbReference>